<protein>
    <submittedName>
        <fullName evidence="2">MCP methyltransferase/methylesterase cheR/CheB fusion protein</fullName>
        <ecNumber evidence="2">2.1.1.80</ecNumber>
        <ecNumber evidence="2">3.1.1.61</ecNumber>
    </submittedName>
</protein>
<keyword evidence="2" id="KW-0378">Hydrolase</keyword>
<dbReference type="Proteomes" id="UP000014216">
    <property type="component" value="Unassembled WGS sequence"/>
</dbReference>
<proteinExistence type="predicted"/>
<dbReference type="GO" id="GO:0000156">
    <property type="term" value="F:phosphorelay response regulator activity"/>
    <property type="evidence" value="ECO:0007669"/>
    <property type="project" value="InterPro"/>
</dbReference>
<name>S0FUF6_9BACT</name>
<dbReference type="GO" id="GO:0032259">
    <property type="term" value="P:methylation"/>
    <property type="evidence" value="ECO:0007669"/>
    <property type="project" value="UniProtKB-KW"/>
</dbReference>
<dbReference type="SUPFAM" id="SSF52738">
    <property type="entry name" value="Methylesterase CheB, C-terminal domain"/>
    <property type="match status" value="1"/>
</dbReference>
<comment type="caution">
    <text evidence="2">The sequence shown here is derived from an EMBL/GenBank/DDBJ whole genome shotgun (WGS) entry which is preliminary data.</text>
</comment>
<dbReference type="Pfam" id="PF01339">
    <property type="entry name" value="CheB_methylest"/>
    <property type="match status" value="1"/>
</dbReference>
<dbReference type="PATRIC" id="fig|1286635.3.peg.3461"/>
<evidence type="ECO:0000313" key="3">
    <source>
        <dbReference type="Proteomes" id="UP000014216"/>
    </source>
</evidence>
<keyword evidence="2" id="KW-0808">Transferase</keyword>
<keyword evidence="3" id="KW-1185">Reference proteome</keyword>
<gene>
    <name evidence="2" type="ORF">Dpo_8c00020</name>
</gene>
<reference evidence="2 3" key="1">
    <citation type="journal article" date="2013" name="Genome Announc.">
        <title>Draft Genome Sequence of Desulfotignum phosphitoxidans DSM 13687 Strain FiPS-3.</title>
        <authorList>
            <person name="Poehlein A."/>
            <person name="Daniel R."/>
            <person name="Simeonova D.D."/>
        </authorList>
    </citation>
    <scope>NUCLEOTIDE SEQUENCE [LARGE SCALE GENOMIC DNA]</scope>
    <source>
        <strain evidence="2 3">DSM 13687</strain>
    </source>
</reference>
<dbReference type="InterPro" id="IPR035909">
    <property type="entry name" value="CheB_C"/>
</dbReference>
<dbReference type="GO" id="GO:0006935">
    <property type="term" value="P:chemotaxis"/>
    <property type="evidence" value="ECO:0007669"/>
    <property type="project" value="InterPro"/>
</dbReference>
<sequence length="102" mass="11420">MSMTKKELIQKKTQMKVHQITDGLTIQPNRIYVIPPNKDMAILNGTLQLMDLPQPRGFNLPIDSFFKSLAQDQGADAIGIILSGGTRSARLACFYTIDRIRT</sequence>
<dbReference type="EMBL" id="APJX01000008">
    <property type="protein sequence ID" value="EMS78335.1"/>
    <property type="molecule type" value="Genomic_DNA"/>
</dbReference>
<evidence type="ECO:0000259" key="1">
    <source>
        <dbReference type="Pfam" id="PF01339"/>
    </source>
</evidence>
<dbReference type="EC" id="2.1.1.80" evidence="2"/>
<dbReference type="EC" id="3.1.1.61" evidence="2"/>
<keyword evidence="2" id="KW-0489">Methyltransferase</keyword>
<dbReference type="GO" id="GO:0008984">
    <property type="term" value="F:protein-glutamate methylesterase activity"/>
    <property type="evidence" value="ECO:0007669"/>
    <property type="project" value="UniProtKB-EC"/>
</dbReference>
<dbReference type="Gene3D" id="3.40.50.180">
    <property type="entry name" value="Methylesterase CheB, C-terminal domain"/>
    <property type="match status" value="1"/>
</dbReference>
<dbReference type="AlphaFoldDB" id="S0FUF6"/>
<organism evidence="2 3">
    <name type="scientific">Desulfotignum phosphitoxidans DSM 13687</name>
    <dbReference type="NCBI Taxonomy" id="1286635"/>
    <lineage>
        <taxon>Bacteria</taxon>
        <taxon>Pseudomonadati</taxon>
        <taxon>Thermodesulfobacteriota</taxon>
        <taxon>Desulfobacteria</taxon>
        <taxon>Desulfobacterales</taxon>
        <taxon>Desulfobacteraceae</taxon>
        <taxon>Desulfotignum</taxon>
    </lineage>
</organism>
<dbReference type="GO" id="GO:0005737">
    <property type="term" value="C:cytoplasm"/>
    <property type="evidence" value="ECO:0007669"/>
    <property type="project" value="InterPro"/>
</dbReference>
<evidence type="ECO:0000313" key="2">
    <source>
        <dbReference type="EMBL" id="EMS78335.1"/>
    </source>
</evidence>
<accession>S0FUF6</accession>
<dbReference type="InterPro" id="IPR000673">
    <property type="entry name" value="Sig_transdc_resp-reg_Me-estase"/>
</dbReference>
<feature type="domain" description="CheB-type methylesterase" evidence="1">
    <location>
        <begin position="6"/>
        <end position="85"/>
    </location>
</feature>
<dbReference type="GO" id="GO:0008983">
    <property type="term" value="F:protein-glutamate O-methyltransferase activity"/>
    <property type="evidence" value="ECO:0007669"/>
    <property type="project" value="UniProtKB-EC"/>
</dbReference>